<dbReference type="Gene3D" id="2.150.10.10">
    <property type="entry name" value="Serralysin-like metalloprotease, C-terminal"/>
    <property type="match status" value="5"/>
</dbReference>
<sequence length="1253" mass="127566">MSKPSIAELLRASGHTVFTADLVGRAVNTLYGYIGAGLDERDWDAILASNNPLAASETALVTMYSDQDFLLRNANHLSANYGAAQIEYTYRQTAERLGSTHSSDWAVGTRYELAAELDGPSLKSRARQDYEQRREDNGDGNNGGAGVITITAQNANLTTDPNTLQNATAVTTAGEDTIETQFTFLTGTTINGGGGTDTLEVTDGGTFTLNNITNVEILDLTGANNPSTVTQMGNDFTRIDLSAQGDTITATARQDLDINGGAGADTVIYTAFADLFNPTLNPSFIRALLHGGAGTDTIRVDDAINSDNGLNFNRATSFERLVQNDTAAADITITNAADLEEINISASTDASTIDVSAVNTGVTIRGGDNPGGDDTITGSSGGDEIIGGAGDDELDGRNGDDDLRGNAGDDVIVGGRGDDTLDGGFGDDTLTGGAGADVIDGGAGADTASYATSPGGVTVDLTDNANNAGADALGDQLNSIVNLIGSDHDDTLTGNIFNNRIDGGDGDDSLDGNAGDDTLNGGAGVDRFNVDSGTDTISDLEGSDVLVVSPGATANATVTADFTATAATENDGGTASLTAADDVDIDLSNATVNTAPDDGYTISAADNTAASALTGSAGDDIIAGGDAADTLTGRAGDDQFLYTRFTDFVTANAVVDQIDGGAGGNRVSIADAAGFTLAAGDLGNRMSLVQTIDLGDTPIDATGAYSITLDNNDLSSAIAAVDLSQDTDTEHTNVVDLGAVTARGFEITGGANADEITGTTQDDVISGGGGVDILKGGDGDDTFVFNDDSDLFNGSNRINGVINGGMGWDSLRVSANGDPFEVTALDSWAFSKEDTTGLIRGVQEMRAVSSDSAISIVLNDDAWEAGLNAVDLSGDTDADGLNRIDVSRESDAGNQFNLTGSAGKDDIRGGAGTDSLLGGAGDDTMMGGAGADTLDGDTGSDLYVFDAGDSVDGNADRLEGFDAGDRFLLTGTLSDDVNEDLDLSNNPASTSVADGDPIVFANDADFEIENETGGTVTLGQANVQLGDTATAFSVNNDGNVTGGDFADHIVGGAGSNRLAGGGGEDRLTGGGGADDFIQLNQVVNSVIDADVITDFDTTENDKVGNWSHTDIYQYDFVNLIKVGANLNVGTTEAIKTTTVSAPFSAAGGIMGVSNPNFLLLDNNLADTDAVESALEAGGANAMTVNGTVGPNDGFFIGYDDGVDSYLGLAIARERVESGTRPDAGDLEVVNLVTLLGLADVTDLGDGNFLNFTA</sequence>
<dbReference type="PANTHER" id="PTHR38340:SF1">
    <property type="entry name" value="S-LAYER PROTEIN"/>
    <property type="match status" value="1"/>
</dbReference>
<comment type="subcellular location">
    <subcellularLocation>
        <location evidence="1">Secreted</location>
    </subcellularLocation>
</comment>
<comment type="caution">
    <text evidence="5">The sequence shown here is derived from an EMBL/GenBank/DDBJ whole genome shotgun (WGS) entry which is preliminary data.</text>
</comment>
<evidence type="ECO:0000256" key="1">
    <source>
        <dbReference type="ARBA" id="ARBA00004613"/>
    </source>
</evidence>
<accession>A0ABV3T7D6</accession>
<feature type="compositionally biased region" description="Basic and acidic residues" evidence="4">
    <location>
        <begin position="395"/>
        <end position="404"/>
    </location>
</feature>
<dbReference type="Proteomes" id="UP001556637">
    <property type="component" value="Unassembled WGS sequence"/>
</dbReference>
<protein>
    <submittedName>
        <fullName evidence="5">Calcium-binding protein</fullName>
    </submittedName>
</protein>
<feature type="region of interest" description="Disordered" evidence="4">
    <location>
        <begin position="501"/>
        <end position="523"/>
    </location>
</feature>
<dbReference type="SUPFAM" id="SSF51120">
    <property type="entry name" value="beta-Roll"/>
    <property type="match status" value="5"/>
</dbReference>
<feature type="compositionally biased region" description="Basic and acidic residues" evidence="4">
    <location>
        <begin position="126"/>
        <end position="137"/>
    </location>
</feature>
<dbReference type="PROSITE" id="PS00330">
    <property type="entry name" value="HEMOLYSIN_CALCIUM"/>
    <property type="match status" value="6"/>
</dbReference>
<dbReference type="RefSeq" id="WP_367982620.1">
    <property type="nucleotide sequence ID" value="NZ_JBAKFF010000001.1"/>
</dbReference>
<evidence type="ECO:0000313" key="5">
    <source>
        <dbReference type="EMBL" id="MEX0429809.1"/>
    </source>
</evidence>
<feature type="region of interest" description="Disordered" evidence="4">
    <location>
        <begin position="363"/>
        <end position="410"/>
    </location>
</feature>
<dbReference type="PRINTS" id="PR00313">
    <property type="entry name" value="CABNDNGRPT"/>
</dbReference>
<dbReference type="InterPro" id="IPR018511">
    <property type="entry name" value="Hemolysin-typ_Ca-bd_CS"/>
</dbReference>
<evidence type="ECO:0000313" key="6">
    <source>
        <dbReference type="Proteomes" id="UP001556637"/>
    </source>
</evidence>
<feature type="region of interest" description="Disordered" evidence="4">
    <location>
        <begin position="892"/>
        <end position="919"/>
    </location>
</feature>
<dbReference type="Pfam" id="PF00353">
    <property type="entry name" value="HemolysinCabind"/>
    <property type="match status" value="8"/>
</dbReference>
<feature type="compositionally biased region" description="Gly residues" evidence="4">
    <location>
        <begin position="379"/>
        <end position="389"/>
    </location>
</feature>
<dbReference type="InterPro" id="IPR011049">
    <property type="entry name" value="Serralysin-like_metalloprot_C"/>
</dbReference>
<evidence type="ECO:0000256" key="4">
    <source>
        <dbReference type="SAM" id="MobiDB-lite"/>
    </source>
</evidence>
<reference evidence="5 6" key="1">
    <citation type="submission" date="2024-02" db="EMBL/GenBank/DDBJ databases">
        <title>New especies of Spiribacter isolated from saline water.</title>
        <authorList>
            <person name="Leon M.J."/>
            <person name="De La Haba R."/>
            <person name="Sanchez-Porro C."/>
            <person name="Ventosa A."/>
        </authorList>
    </citation>
    <scope>NUCLEOTIDE SEQUENCE [LARGE SCALE GENOMIC DNA]</scope>
    <source>
        <strain evidence="6">ag22IC4-189</strain>
    </source>
</reference>
<dbReference type="InterPro" id="IPR001343">
    <property type="entry name" value="Hemolysn_Ca-bd"/>
</dbReference>
<dbReference type="PANTHER" id="PTHR38340">
    <property type="entry name" value="S-LAYER PROTEIN"/>
    <property type="match status" value="1"/>
</dbReference>
<evidence type="ECO:0000256" key="2">
    <source>
        <dbReference type="ARBA" id="ARBA00022525"/>
    </source>
</evidence>
<proteinExistence type="predicted"/>
<evidence type="ECO:0000256" key="3">
    <source>
        <dbReference type="ARBA" id="ARBA00022837"/>
    </source>
</evidence>
<keyword evidence="3" id="KW-0106">Calcium</keyword>
<organism evidence="5 6">
    <name type="scientific">Spiribacter insolitus</name>
    <dbReference type="NCBI Taxonomy" id="3122417"/>
    <lineage>
        <taxon>Bacteria</taxon>
        <taxon>Pseudomonadati</taxon>
        <taxon>Pseudomonadota</taxon>
        <taxon>Gammaproteobacteria</taxon>
        <taxon>Chromatiales</taxon>
        <taxon>Ectothiorhodospiraceae</taxon>
        <taxon>Spiribacter</taxon>
    </lineage>
</organism>
<keyword evidence="2" id="KW-0964">Secreted</keyword>
<keyword evidence="6" id="KW-1185">Reference proteome</keyword>
<name>A0ABV3T7D6_9GAMM</name>
<gene>
    <name evidence="5" type="ORF">V6X30_00120</name>
</gene>
<dbReference type="InterPro" id="IPR050557">
    <property type="entry name" value="RTX_toxin/Mannuronan_C5-epim"/>
</dbReference>
<dbReference type="EMBL" id="JBAKFF010000001">
    <property type="protein sequence ID" value="MEX0429809.1"/>
    <property type="molecule type" value="Genomic_DNA"/>
</dbReference>
<feature type="region of interest" description="Disordered" evidence="4">
    <location>
        <begin position="122"/>
        <end position="144"/>
    </location>
</feature>